<evidence type="ECO:0000313" key="2">
    <source>
        <dbReference type="EMBL" id="KAF2501225.1"/>
    </source>
</evidence>
<evidence type="ECO:0000313" key="3">
    <source>
        <dbReference type="Proteomes" id="UP000799750"/>
    </source>
</evidence>
<proteinExistence type="predicted"/>
<dbReference type="OrthoDB" id="3786918at2759"/>
<reference evidence="2" key="1">
    <citation type="journal article" date="2020" name="Stud. Mycol.">
        <title>101 Dothideomycetes genomes: a test case for predicting lifestyles and emergence of pathogens.</title>
        <authorList>
            <person name="Haridas S."/>
            <person name="Albert R."/>
            <person name="Binder M."/>
            <person name="Bloem J."/>
            <person name="Labutti K."/>
            <person name="Salamov A."/>
            <person name="Andreopoulos B."/>
            <person name="Baker S."/>
            <person name="Barry K."/>
            <person name="Bills G."/>
            <person name="Bluhm B."/>
            <person name="Cannon C."/>
            <person name="Castanera R."/>
            <person name="Culley D."/>
            <person name="Daum C."/>
            <person name="Ezra D."/>
            <person name="Gonzalez J."/>
            <person name="Henrissat B."/>
            <person name="Kuo A."/>
            <person name="Liang C."/>
            <person name="Lipzen A."/>
            <person name="Lutzoni F."/>
            <person name="Magnuson J."/>
            <person name="Mondo S."/>
            <person name="Nolan M."/>
            <person name="Ohm R."/>
            <person name="Pangilinan J."/>
            <person name="Park H.-J."/>
            <person name="Ramirez L."/>
            <person name="Alfaro M."/>
            <person name="Sun H."/>
            <person name="Tritt A."/>
            <person name="Yoshinaga Y."/>
            <person name="Zwiers L.-H."/>
            <person name="Turgeon B."/>
            <person name="Goodwin S."/>
            <person name="Spatafora J."/>
            <person name="Crous P."/>
            <person name="Grigoriev I."/>
        </authorList>
    </citation>
    <scope>NUCLEOTIDE SEQUENCE</scope>
    <source>
        <strain evidence="2">CBS 269.34</strain>
    </source>
</reference>
<evidence type="ECO:0008006" key="4">
    <source>
        <dbReference type="Google" id="ProtNLM"/>
    </source>
</evidence>
<dbReference type="PANTHER" id="PTHR42085:SF1">
    <property type="entry name" value="F-BOX DOMAIN-CONTAINING PROTEIN"/>
    <property type="match status" value="1"/>
</dbReference>
<dbReference type="Proteomes" id="UP000799750">
    <property type="component" value="Unassembled WGS sequence"/>
</dbReference>
<gene>
    <name evidence="2" type="ORF">BU16DRAFT_533923</name>
</gene>
<protein>
    <recommendedName>
        <fullName evidence="4">F-box domain-containing protein</fullName>
    </recommendedName>
</protein>
<sequence>MKTLLTLPAELRNQIYHHVFTSRHHLTASISDPRVTFPTHALSLLQTCSQIHQEAALLAYNTTSFLTTFHRARALLSALKASSPPPILLRSISSLTIAAHRIPSLVYPRALSLFLENISQLADTLPALEEIVVLFERRGVGATTTTDFRFILENKLPHILSCLRDILPSARFELQRKWTGEPAAAGERSPRERGIYLLTLNKDGGERERRALRVEFLGCWPRRTDALSATEVEVEEALAADSTSGYDLMRRERPFLTAAVADPAERMGRHRRSLGSSGGESPGSSPRRERWGSGSPRSSIGFVSPLSSPLSSPRSSFGGEWLSSGRSSLGSSSPGGRGAAIGPPVARLVQNLVARRTMSSGNEVYGENID</sequence>
<organism evidence="2 3">
    <name type="scientific">Lophium mytilinum</name>
    <dbReference type="NCBI Taxonomy" id="390894"/>
    <lineage>
        <taxon>Eukaryota</taxon>
        <taxon>Fungi</taxon>
        <taxon>Dikarya</taxon>
        <taxon>Ascomycota</taxon>
        <taxon>Pezizomycotina</taxon>
        <taxon>Dothideomycetes</taxon>
        <taxon>Pleosporomycetidae</taxon>
        <taxon>Mytilinidiales</taxon>
        <taxon>Mytilinidiaceae</taxon>
        <taxon>Lophium</taxon>
    </lineage>
</organism>
<feature type="region of interest" description="Disordered" evidence="1">
    <location>
        <begin position="259"/>
        <end position="342"/>
    </location>
</feature>
<keyword evidence="3" id="KW-1185">Reference proteome</keyword>
<evidence type="ECO:0000256" key="1">
    <source>
        <dbReference type="SAM" id="MobiDB-lite"/>
    </source>
</evidence>
<name>A0A6A6R8U2_9PEZI</name>
<feature type="compositionally biased region" description="Low complexity" evidence="1">
    <location>
        <begin position="292"/>
        <end position="332"/>
    </location>
</feature>
<accession>A0A6A6R8U2</accession>
<dbReference type="InterPro" id="IPR038883">
    <property type="entry name" value="AN11006-like"/>
</dbReference>
<dbReference type="PANTHER" id="PTHR42085">
    <property type="entry name" value="F-BOX DOMAIN-CONTAINING PROTEIN"/>
    <property type="match status" value="1"/>
</dbReference>
<dbReference type="EMBL" id="MU004182">
    <property type="protein sequence ID" value="KAF2501225.1"/>
    <property type="molecule type" value="Genomic_DNA"/>
</dbReference>
<dbReference type="AlphaFoldDB" id="A0A6A6R8U2"/>